<protein>
    <submittedName>
        <fullName evidence="1">Receptor-like kinase</fullName>
    </submittedName>
</protein>
<dbReference type="Proteomes" id="UP001164539">
    <property type="component" value="Chromosome 4"/>
</dbReference>
<keyword evidence="2" id="KW-1185">Reference proteome</keyword>
<sequence length="634" mass="69198">MKLQKSTAVLTFLFIVLPILPTIVTADLNSDKQALLEFAATVPHARKLNWNAASPVCSSWIGITCNVNGSRVVAIRLPGVGLSGPIPANSIGKVDALKILSLRSNYLSGNLPSDIISIPSLQFVYLQHNNFSGVLPSFLSLQLNALDLSFNSFTGNIPPAYLNLTRLHVLNLQYNSISGAIPPFKIPKLKTLNFSYNNLNGSIPYSLQKFPYSSFVGNSLCGIPLKNCSTVSSSPSPSPSYFSTPSTISPHQHASRKKLSPGSIVAIAIGACAVLFLLLVMFFVCCSKKVDGERSGVLKGKGTAGGRGEKPKDFGSGVQEAEKNKLCFFEGCVFNFDLEDLLRASAEVLGKGSYGSTYKAILEDGTTVVVKRLKEVAASKREFEQQMEVVGRIGRHPNVVPVRAYYYSKDEKLLVFTYMPAGSLFILLHGNRSEGRSPLDWNARVKISLGTARGLAHIHSEGGAKFTHGNIKSSNVLLTQDLDGCISDVGLASLVNFPTATPRTVGYRAPEVIETRKVSQKSDVYSFGVLLLEMLTGKAPLQNSGHDDVVDLPRWVRSVVREEWTAEVFDVELLRYQNVEEEMVQMLQIALSCVAKIPETRPKMEDIVRMIEEIQQPELKNRPSSGTESNVQTP</sequence>
<reference evidence="1 2" key="1">
    <citation type="journal article" date="2023" name="Science">
        <title>Complex scaffold remodeling in plant triterpene biosynthesis.</title>
        <authorList>
            <person name="De La Pena R."/>
            <person name="Hodgson H."/>
            <person name="Liu J.C."/>
            <person name="Stephenson M.J."/>
            <person name="Martin A.C."/>
            <person name="Owen C."/>
            <person name="Harkess A."/>
            <person name="Leebens-Mack J."/>
            <person name="Jimenez L.E."/>
            <person name="Osbourn A."/>
            <person name="Sattely E.S."/>
        </authorList>
    </citation>
    <scope>NUCLEOTIDE SEQUENCE [LARGE SCALE GENOMIC DNA]</scope>
    <source>
        <strain evidence="2">cv. JPN11</strain>
        <tissue evidence="1">Leaf</tissue>
    </source>
</reference>
<organism evidence="1 2">
    <name type="scientific">Melia azedarach</name>
    <name type="common">Chinaberry tree</name>
    <dbReference type="NCBI Taxonomy" id="155640"/>
    <lineage>
        <taxon>Eukaryota</taxon>
        <taxon>Viridiplantae</taxon>
        <taxon>Streptophyta</taxon>
        <taxon>Embryophyta</taxon>
        <taxon>Tracheophyta</taxon>
        <taxon>Spermatophyta</taxon>
        <taxon>Magnoliopsida</taxon>
        <taxon>eudicotyledons</taxon>
        <taxon>Gunneridae</taxon>
        <taxon>Pentapetalae</taxon>
        <taxon>rosids</taxon>
        <taxon>malvids</taxon>
        <taxon>Sapindales</taxon>
        <taxon>Meliaceae</taxon>
        <taxon>Melia</taxon>
    </lineage>
</organism>
<evidence type="ECO:0000313" key="2">
    <source>
        <dbReference type="Proteomes" id="UP001164539"/>
    </source>
</evidence>
<dbReference type="EMBL" id="CM051397">
    <property type="protein sequence ID" value="KAJ4720260.1"/>
    <property type="molecule type" value="Genomic_DNA"/>
</dbReference>
<accession>A0ACC1Y9K6</accession>
<gene>
    <name evidence="1" type="ORF">OWV82_008121</name>
</gene>
<proteinExistence type="predicted"/>
<name>A0ACC1Y9K6_MELAZ</name>
<evidence type="ECO:0000313" key="1">
    <source>
        <dbReference type="EMBL" id="KAJ4720260.1"/>
    </source>
</evidence>
<comment type="caution">
    <text evidence="1">The sequence shown here is derived from an EMBL/GenBank/DDBJ whole genome shotgun (WGS) entry which is preliminary data.</text>
</comment>